<accession>A0ABN8ECZ4</accession>
<dbReference type="PROSITE" id="PS51257">
    <property type="entry name" value="PROKAR_LIPOPROTEIN"/>
    <property type="match status" value="1"/>
</dbReference>
<name>A0ABN8ECZ4_9GAMM</name>
<feature type="signal peptide" evidence="1">
    <location>
        <begin position="1"/>
        <end position="20"/>
    </location>
</feature>
<evidence type="ECO:0008006" key="4">
    <source>
        <dbReference type="Google" id="ProtNLM"/>
    </source>
</evidence>
<evidence type="ECO:0000313" key="2">
    <source>
        <dbReference type="EMBL" id="CAH0990348.1"/>
    </source>
</evidence>
<dbReference type="RefSeq" id="WP_237443028.1">
    <property type="nucleotide sequence ID" value="NZ_CAKLPX010000001.1"/>
</dbReference>
<comment type="caution">
    <text evidence="2">The sequence shown here is derived from an EMBL/GenBank/DDBJ whole genome shotgun (WGS) entry which is preliminary data.</text>
</comment>
<keyword evidence="1" id="KW-0732">Signal</keyword>
<sequence length="287" mass="31495">MNKQFIPALALLVACGSAQADFNLQVDGYFGGVEIDTDYTDIETENTGISAIYYLDSVSIDGKPIREAAFMGRQSKIGIGYMQDEITKPSYADFKSELYGVAADIRIGESPFRVGGGYGRHTNGDYDGDVFDLTFGWHVAELGLLSFTYSNESGDYGRVDVDQDLFSVGYKQIIKLNNSHLSVGGGASVGSVEEGLDDDDLSQVNGFVKWYVTEKFGFGGQLIVDSVDGRYEDITTVQFVANASYDFNELIGVSVELGRGDINYDETGYEEIEEDLFSYKLAAQVRF</sequence>
<organism evidence="2 3">
    <name type="scientific">Sinobacterium norvegicum</name>
    <dbReference type="NCBI Taxonomy" id="1641715"/>
    <lineage>
        <taxon>Bacteria</taxon>
        <taxon>Pseudomonadati</taxon>
        <taxon>Pseudomonadota</taxon>
        <taxon>Gammaproteobacteria</taxon>
        <taxon>Cellvibrionales</taxon>
        <taxon>Spongiibacteraceae</taxon>
        <taxon>Sinobacterium</taxon>
    </lineage>
</organism>
<feature type="chain" id="PRO_5046846071" description="Porin" evidence="1">
    <location>
        <begin position="21"/>
        <end position="287"/>
    </location>
</feature>
<dbReference type="EMBL" id="CAKLPX010000001">
    <property type="protein sequence ID" value="CAH0990348.1"/>
    <property type="molecule type" value="Genomic_DNA"/>
</dbReference>
<gene>
    <name evidence="2" type="ORF">SIN8267_00440</name>
</gene>
<evidence type="ECO:0000313" key="3">
    <source>
        <dbReference type="Proteomes" id="UP000838100"/>
    </source>
</evidence>
<protein>
    <recommendedName>
        <fullName evidence="4">Porin</fullName>
    </recommendedName>
</protein>
<dbReference type="Proteomes" id="UP000838100">
    <property type="component" value="Unassembled WGS sequence"/>
</dbReference>
<proteinExistence type="predicted"/>
<reference evidence="2" key="1">
    <citation type="submission" date="2021-12" db="EMBL/GenBank/DDBJ databases">
        <authorList>
            <person name="Rodrigo-Torres L."/>
            <person name="Arahal R. D."/>
            <person name="Lucena T."/>
        </authorList>
    </citation>
    <scope>NUCLEOTIDE SEQUENCE</scope>
    <source>
        <strain evidence="2">CECT 8267</strain>
    </source>
</reference>
<keyword evidence="3" id="KW-1185">Reference proteome</keyword>
<evidence type="ECO:0000256" key="1">
    <source>
        <dbReference type="SAM" id="SignalP"/>
    </source>
</evidence>